<dbReference type="Proteomes" id="UP000240912">
    <property type="component" value="Unassembled WGS sequence"/>
</dbReference>
<dbReference type="EMBL" id="PYLS01000005">
    <property type="protein sequence ID" value="PST83460.1"/>
    <property type="molecule type" value="Genomic_DNA"/>
</dbReference>
<proteinExistence type="predicted"/>
<keyword evidence="1" id="KW-1133">Transmembrane helix</keyword>
<comment type="caution">
    <text evidence="2">The sequence shown here is derived from an EMBL/GenBank/DDBJ whole genome shotgun (WGS) entry which is preliminary data.</text>
</comment>
<evidence type="ECO:0000256" key="1">
    <source>
        <dbReference type="SAM" id="Phobius"/>
    </source>
</evidence>
<evidence type="ECO:0000313" key="3">
    <source>
        <dbReference type="Proteomes" id="UP000240912"/>
    </source>
</evidence>
<name>A0A2T3HLZ6_9SPHI</name>
<keyword evidence="3" id="KW-1185">Reference proteome</keyword>
<organism evidence="2 3">
    <name type="scientific">Pedobacter yulinensis</name>
    <dbReference type="NCBI Taxonomy" id="2126353"/>
    <lineage>
        <taxon>Bacteria</taxon>
        <taxon>Pseudomonadati</taxon>
        <taxon>Bacteroidota</taxon>
        <taxon>Sphingobacteriia</taxon>
        <taxon>Sphingobacteriales</taxon>
        <taxon>Sphingobacteriaceae</taxon>
        <taxon>Pedobacter</taxon>
    </lineage>
</organism>
<evidence type="ECO:0008006" key="4">
    <source>
        <dbReference type="Google" id="ProtNLM"/>
    </source>
</evidence>
<protein>
    <recommendedName>
        <fullName evidence="4">Type VI secretion system transmembrane protein TssO</fullName>
    </recommendedName>
</protein>
<dbReference type="AlphaFoldDB" id="A0A2T3HLZ6"/>
<reference evidence="2 3" key="1">
    <citation type="submission" date="2018-03" db="EMBL/GenBank/DDBJ databases">
        <authorList>
            <person name="Keele B.F."/>
        </authorList>
    </citation>
    <scope>NUCLEOTIDE SEQUENCE [LARGE SCALE GENOMIC DNA]</scope>
    <source>
        <strain evidence="2 3">YL28-9</strain>
    </source>
</reference>
<keyword evidence="1" id="KW-0472">Membrane</keyword>
<dbReference type="RefSeq" id="WP_107215720.1">
    <property type="nucleotide sequence ID" value="NZ_KZ686269.1"/>
</dbReference>
<sequence length="170" mass="19630">MKPINAYELKKSYRVFVLNFIFLLLFAVLCVFFYFRASAHEYELLSAKVKETDKLISLRKEINRNFDIALLRFRELSTFTVTNAEEMNRQAVMLTDIKDANVRIKTLIKDNESPAPSFKLYDKLSDNVATMAGVQDSLSMTGYQIETLKDQLKACLRNNKAAEVKINRGR</sequence>
<feature type="transmembrane region" description="Helical" evidence="1">
    <location>
        <begin position="12"/>
        <end position="35"/>
    </location>
</feature>
<evidence type="ECO:0000313" key="2">
    <source>
        <dbReference type="EMBL" id="PST83460.1"/>
    </source>
</evidence>
<accession>A0A2T3HLZ6</accession>
<keyword evidence="1" id="KW-0812">Transmembrane</keyword>
<dbReference type="OrthoDB" id="662620at2"/>
<gene>
    <name evidence="2" type="ORF">C7T94_12925</name>
</gene>